<sequence>MKKTISERLAAQGCRQKSHSTPLRKTGPSSWPCVRKSYRRSEMVKPISIIWKTLHEERKVTFGYDPFQRYTKHLILLPPSQDPRQLEQPVAPTRTAKPKTDETSQISSFTFNPSPKKEDLI</sequence>
<feature type="region of interest" description="Disordered" evidence="1">
    <location>
        <begin position="78"/>
        <end position="121"/>
    </location>
</feature>
<proteinExistence type="predicted"/>
<evidence type="ECO:0000256" key="1">
    <source>
        <dbReference type="SAM" id="MobiDB-lite"/>
    </source>
</evidence>
<dbReference type="EMBL" id="CP001661">
    <property type="protein sequence ID" value="ACT16880.1"/>
    <property type="molecule type" value="Genomic_DNA"/>
</dbReference>
<dbReference type="AlphaFoldDB" id="C6E140"/>
<reference evidence="2" key="1">
    <citation type="submission" date="2009-07" db="EMBL/GenBank/DDBJ databases">
        <title>Complete sequence of Geobacter sp. M21.</title>
        <authorList>
            <consortium name="US DOE Joint Genome Institute"/>
            <person name="Lucas S."/>
            <person name="Copeland A."/>
            <person name="Lapidus A."/>
            <person name="Glavina del Rio T."/>
            <person name="Dalin E."/>
            <person name="Tice H."/>
            <person name="Bruce D."/>
            <person name="Goodwin L."/>
            <person name="Pitluck S."/>
            <person name="Saunders E."/>
            <person name="Brettin T."/>
            <person name="Detter J.C."/>
            <person name="Han C."/>
            <person name="Larimer F."/>
            <person name="Land M."/>
            <person name="Hauser L."/>
            <person name="Kyrpides N."/>
            <person name="Ovchinnikova G."/>
            <person name="Lovley D."/>
        </authorList>
    </citation>
    <scope>NUCLEOTIDE SEQUENCE [LARGE SCALE GENOMIC DNA]</scope>
    <source>
        <strain evidence="2">M21</strain>
    </source>
</reference>
<organism evidence="2">
    <name type="scientific">Geobacter sp. (strain M21)</name>
    <dbReference type="NCBI Taxonomy" id="443144"/>
    <lineage>
        <taxon>Bacteria</taxon>
        <taxon>Pseudomonadati</taxon>
        <taxon>Thermodesulfobacteriota</taxon>
        <taxon>Desulfuromonadia</taxon>
        <taxon>Geobacterales</taxon>
        <taxon>Geobacteraceae</taxon>
        <taxon>Geobacter</taxon>
    </lineage>
</organism>
<dbReference type="HOGENOM" id="CLU_2034739_0_0_7"/>
<feature type="region of interest" description="Disordered" evidence="1">
    <location>
        <begin position="1"/>
        <end position="31"/>
    </location>
</feature>
<dbReference type="KEGG" id="gem:GM21_0807"/>
<protein>
    <submittedName>
        <fullName evidence="2">Uncharacterized protein</fullName>
    </submittedName>
</protein>
<feature type="compositionally biased region" description="Polar residues" evidence="1">
    <location>
        <begin position="103"/>
        <end position="113"/>
    </location>
</feature>
<name>C6E140_GEOSM</name>
<feature type="compositionally biased region" description="Polar residues" evidence="1">
    <location>
        <begin position="19"/>
        <end position="29"/>
    </location>
</feature>
<evidence type="ECO:0000313" key="2">
    <source>
        <dbReference type="EMBL" id="ACT16880.1"/>
    </source>
</evidence>
<accession>C6E140</accession>
<gene>
    <name evidence="2" type="ordered locus">GM21_0807</name>
</gene>